<dbReference type="InterPro" id="IPR011990">
    <property type="entry name" value="TPR-like_helical_dom_sf"/>
</dbReference>
<proteinExistence type="predicted"/>
<evidence type="ECO:0000256" key="1">
    <source>
        <dbReference type="ARBA" id="ARBA00022723"/>
    </source>
</evidence>
<dbReference type="GO" id="GO:0008168">
    <property type="term" value="F:methyltransferase activity"/>
    <property type="evidence" value="ECO:0007669"/>
    <property type="project" value="UniProtKB-KW"/>
</dbReference>
<dbReference type="SUPFAM" id="SSF144232">
    <property type="entry name" value="HIT/MYND zinc finger-like"/>
    <property type="match status" value="1"/>
</dbReference>
<protein>
    <submittedName>
        <fullName evidence="6">Histone-lysine N-methyltransferase SMYD3</fullName>
    </submittedName>
</protein>
<keyword evidence="2 4" id="KW-0863">Zinc-finger</keyword>
<name>A0A8D8SGB3_9HEMI</name>
<dbReference type="AlphaFoldDB" id="A0A8D8SGB3"/>
<sequence>MSDTKPEGTLLLTEKPFVFVLHNNQKVKRCDHCFESGDLSNCSLCDKVAYCSSKCEAEAWSVHKFECPNMKRISPKIVPDAVRMIARIIYKLKYCKGWETKGFYGSGRNEFRKFSDLESHYEDLQHDRKRLQDFLSLSSVLKDFMGENESLPPPSELLNIYGRLLINSFNIMDISMNTIGSGLYLGTSRFDHSCSPNAVAVFSSTTISIRLTKPMEQFDWSKVFVSYIDVLQPTSKRIGELNKGYYFECCCEVCQDVRQLEDMLSMSCPNTNCLEPIYIPEDIQDKVPECPKCTKCGEQVTQSRLDSYLNALDFIEAQLDRMKQTSYLDVCQTSLRKTEGLFHPYNVYQLQILDSAFSAAIDLNHWTEAKEYGKKLILGQKKYYGDIHPLLGQTLLKTVKILLLEENEEEYEREMVQSYIEHAERIVKICYGEEHSLYKDHVIPLLDNALSCKSSYFI</sequence>
<evidence type="ECO:0000256" key="2">
    <source>
        <dbReference type="ARBA" id="ARBA00022771"/>
    </source>
</evidence>
<dbReference type="Gene3D" id="1.25.40.10">
    <property type="entry name" value="Tetratricopeptide repeat domain"/>
    <property type="match status" value="1"/>
</dbReference>
<dbReference type="Pfam" id="PF01753">
    <property type="entry name" value="zf-MYND"/>
    <property type="match status" value="1"/>
</dbReference>
<dbReference type="PANTHER" id="PTHR12197:SF251">
    <property type="entry name" value="EG:BACR7C10.4 PROTEIN"/>
    <property type="match status" value="1"/>
</dbReference>
<dbReference type="PROSITE" id="PS01360">
    <property type="entry name" value="ZF_MYND_1"/>
    <property type="match status" value="1"/>
</dbReference>
<dbReference type="Gene3D" id="2.170.270.10">
    <property type="entry name" value="SET domain"/>
    <property type="match status" value="1"/>
</dbReference>
<dbReference type="PANTHER" id="PTHR12197">
    <property type="entry name" value="HISTONE-LYSINE N-METHYLTRANSFERASE SMYD"/>
    <property type="match status" value="1"/>
</dbReference>
<dbReference type="Gene3D" id="1.10.220.160">
    <property type="match status" value="1"/>
</dbReference>
<dbReference type="GO" id="GO:0005634">
    <property type="term" value="C:nucleus"/>
    <property type="evidence" value="ECO:0007669"/>
    <property type="project" value="TreeGrafter"/>
</dbReference>
<keyword evidence="3" id="KW-0862">Zinc</keyword>
<dbReference type="Gene3D" id="6.10.140.2220">
    <property type="match status" value="1"/>
</dbReference>
<keyword evidence="6" id="KW-0808">Transferase</keyword>
<dbReference type="Gene3D" id="1.25.40.970">
    <property type="match status" value="1"/>
</dbReference>
<dbReference type="EMBL" id="HBUF01218040">
    <property type="protein sequence ID" value="CAG6668086.1"/>
    <property type="molecule type" value="Transcribed_RNA"/>
</dbReference>
<dbReference type="InterPro" id="IPR050869">
    <property type="entry name" value="H3K4_H4K5_MeTrfase"/>
</dbReference>
<evidence type="ECO:0000256" key="4">
    <source>
        <dbReference type="PROSITE-ProRule" id="PRU00134"/>
    </source>
</evidence>
<dbReference type="PROSITE" id="PS50865">
    <property type="entry name" value="ZF_MYND_2"/>
    <property type="match status" value="1"/>
</dbReference>
<evidence type="ECO:0000256" key="3">
    <source>
        <dbReference type="ARBA" id="ARBA00022833"/>
    </source>
</evidence>
<reference evidence="6" key="1">
    <citation type="submission" date="2021-05" db="EMBL/GenBank/DDBJ databases">
        <authorList>
            <person name="Alioto T."/>
            <person name="Alioto T."/>
            <person name="Gomez Garrido J."/>
        </authorList>
    </citation>
    <scope>NUCLEOTIDE SEQUENCE</scope>
</reference>
<keyword evidence="6" id="KW-0489">Methyltransferase</keyword>
<dbReference type="InterPro" id="IPR046341">
    <property type="entry name" value="SET_dom_sf"/>
</dbReference>
<evidence type="ECO:0000259" key="5">
    <source>
        <dbReference type="PROSITE" id="PS50865"/>
    </source>
</evidence>
<organism evidence="6">
    <name type="scientific">Cacopsylla melanoneura</name>
    <dbReference type="NCBI Taxonomy" id="428564"/>
    <lineage>
        <taxon>Eukaryota</taxon>
        <taxon>Metazoa</taxon>
        <taxon>Ecdysozoa</taxon>
        <taxon>Arthropoda</taxon>
        <taxon>Hexapoda</taxon>
        <taxon>Insecta</taxon>
        <taxon>Pterygota</taxon>
        <taxon>Neoptera</taxon>
        <taxon>Paraneoptera</taxon>
        <taxon>Hemiptera</taxon>
        <taxon>Sternorrhyncha</taxon>
        <taxon>Psylloidea</taxon>
        <taxon>Psyllidae</taxon>
        <taxon>Psyllinae</taxon>
        <taxon>Cacopsylla</taxon>
    </lineage>
</organism>
<keyword evidence="1" id="KW-0479">Metal-binding</keyword>
<dbReference type="GO" id="GO:0008270">
    <property type="term" value="F:zinc ion binding"/>
    <property type="evidence" value="ECO:0007669"/>
    <property type="project" value="UniProtKB-KW"/>
</dbReference>
<dbReference type="SUPFAM" id="SSF82199">
    <property type="entry name" value="SET domain"/>
    <property type="match status" value="1"/>
</dbReference>
<dbReference type="GO" id="GO:0032259">
    <property type="term" value="P:methylation"/>
    <property type="evidence" value="ECO:0007669"/>
    <property type="project" value="UniProtKB-KW"/>
</dbReference>
<feature type="domain" description="MYND-type" evidence="5">
    <location>
        <begin position="30"/>
        <end position="67"/>
    </location>
</feature>
<evidence type="ECO:0000313" key="6">
    <source>
        <dbReference type="EMBL" id="CAG6668086.1"/>
    </source>
</evidence>
<accession>A0A8D8SGB3</accession>
<dbReference type="InterPro" id="IPR002893">
    <property type="entry name" value="Znf_MYND"/>
</dbReference>